<dbReference type="Gene3D" id="1.20.120.520">
    <property type="entry name" value="nmb1532 protein domain like"/>
    <property type="match status" value="1"/>
</dbReference>
<name>A0A840V5T2_9BACT</name>
<dbReference type="GO" id="GO:0046872">
    <property type="term" value="F:metal ion binding"/>
    <property type="evidence" value="ECO:0007669"/>
    <property type="project" value="UniProtKB-KW"/>
</dbReference>
<dbReference type="PANTHER" id="PTHR36438:SF1">
    <property type="entry name" value="IRON-SULFUR CLUSTER REPAIR PROTEIN YTFE"/>
    <property type="match status" value="1"/>
</dbReference>
<protein>
    <submittedName>
        <fullName evidence="6">Iron-sulfur cluster repair protein YtfE (RIC family)</fullName>
    </submittedName>
</protein>
<dbReference type="GO" id="GO:0005737">
    <property type="term" value="C:cytoplasm"/>
    <property type="evidence" value="ECO:0007669"/>
    <property type="project" value="UniProtKB-SubCell"/>
</dbReference>
<sequence>MPEMSIFPATRAGLGGEPEEIGDAVHTIRGLANGYALPADACNTFMLTCCKLQEVEEDLHHHVHLENNILFPKAARL</sequence>
<proteinExistence type="predicted"/>
<dbReference type="Pfam" id="PF01814">
    <property type="entry name" value="Hemerythrin"/>
    <property type="match status" value="1"/>
</dbReference>
<evidence type="ECO:0000256" key="1">
    <source>
        <dbReference type="ARBA" id="ARBA00004496"/>
    </source>
</evidence>
<keyword evidence="4" id="KW-0408">Iron</keyword>
<comment type="caution">
    <text evidence="6">The sequence shown here is derived from an EMBL/GenBank/DDBJ whole genome shotgun (WGS) entry which is preliminary data.</text>
</comment>
<comment type="subcellular location">
    <subcellularLocation>
        <location evidence="1">Cytoplasm</location>
    </subcellularLocation>
</comment>
<dbReference type="AlphaFoldDB" id="A0A840V5T2"/>
<gene>
    <name evidence="6" type="ORF">HNQ81_002860</name>
</gene>
<dbReference type="Proteomes" id="UP000539642">
    <property type="component" value="Unassembled WGS sequence"/>
</dbReference>
<keyword evidence="2" id="KW-0963">Cytoplasm</keyword>
<dbReference type="PANTHER" id="PTHR36438">
    <property type="entry name" value="IRON-SULFUR CLUSTER REPAIR PROTEIN YTFE"/>
    <property type="match status" value="1"/>
</dbReference>
<dbReference type="InterPro" id="IPR012312">
    <property type="entry name" value="Hemerythrin-like"/>
</dbReference>
<accession>A0A840V5T2</accession>
<dbReference type="InterPro" id="IPR019903">
    <property type="entry name" value="RIC_family"/>
</dbReference>
<evidence type="ECO:0000256" key="3">
    <source>
        <dbReference type="ARBA" id="ARBA00022723"/>
    </source>
</evidence>
<evidence type="ECO:0000256" key="2">
    <source>
        <dbReference type="ARBA" id="ARBA00022490"/>
    </source>
</evidence>
<reference evidence="6 7" key="1">
    <citation type="submission" date="2020-08" db="EMBL/GenBank/DDBJ databases">
        <title>Genomic Encyclopedia of Type Strains, Phase IV (KMG-IV): sequencing the most valuable type-strain genomes for metagenomic binning, comparative biology and taxonomic classification.</title>
        <authorList>
            <person name="Goeker M."/>
        </authorList>
    </citation>
    <scope>NUCLEOTIDE SEQUENCE [LARGE SCALE GENOMIC DNA]</scope>
    <source>
        <strain evidence="6 7">DSM 28570</strain>
    </source>
</reference>
<dbReference type="EMBL" id="JACHEO010000019">
    <property type="protein sequence ID" value="MBB5349109.1"/>
    <property type="molecule type" value="Genomic_DNA"/>
</dbReference>
<keyword evidence="3" id="KW-0479">Metal-binding</keyword>
<evidence type="ECO:0000259" key="5">
    <source>
        <dbReference type="Pfam" id="PF01814"/>
    </source>
</evidence>
<evidence type="ECO:0000256" key="4">
    <source>
        <dbReference type="ARBA" id="ARBA00023004"/>
    </source>
</evidence>
<evidence type="ECO:0000313" key="7">
    <source>
        <dbReference type="Proteomes" id="UP000539642"/>
    </source>
</evidence>
<evidence type="ECO:0000313" key="6">
    <source>
        <dbReference type="EMBL" id="MBB5349109.1"/>
    </source>
</evidence>
<organism evidence="6 7">
    <name type="scientific">Desulfoprunum benzoelyticum</name>
    <dbReference type="NCBI Taxonomy" id="1506996"/>
    <lineage>
        <taxon>Bacteria</taxon>
        <taxon>Pseudomonadati</taxon>
        <taxon>Thermodesulfobacteriota</taxon>
        <taxon>Desulfobulbia</taxon>
        <taxon>Desulfobulbales</taxon>
        <taxon>Desulfobulbaceae</taxon>
        <taxon>Desulfoprunum</taxon>
    </lineage>
</organism>
<keyword evidence="7" id="KW-1185">Reference proteome</keyword>
<feature type="domain" description="Hemerythrin-like" evidence="5">
    <location>
        <begin position="8"/>
        <end position="74"/>
    </location>
</feature>